<keyword evidence="2" id="KW-1133">Transmembrane helix</keyword>
<organism evidence="4 5">
    <name type="scientific">Lophiotrema nucula</name>
    <dbReference type="NCBI Taxonomy" id="690887"/>
    <lineage>
        <taxon>Eukaryota</taxon>
        <taxon>Fungi</taxon>
        <taxon>Dikarya</taxon>
        <taxon>Ascomycota</taxon>
        <taxon>Pezizomycotina</taxon>
        <taxon>Dothideomycetes</taxon>
        <taxon>Pleosporomycetidae</taxon>
        <taxon>Pleosporales</taxon>
        <taxon>Lophiotremataceae</taxon>
        <taxon>Lophiotrema</taxon>
    </lineage>
</organism>
<evidence type="ECO:0000256" key="3">
    <source>
        <dbReference type="SAM" id="SignalP"/>
    </source>
</evidence>
<evidence type="ECO:0000256" key="1">
    <source>
        <dbReference type="SAM" id="MobiDB-lite"/>
    </source>
</evidence>
<dbReference type="AlphaFoldDB" id="A0A6A5ZKW9"/>
<proteinExistence type="predicted"/>
<evidence type="ECO:0000313" key="4">
    <source>
        <dbReference type="EMBL" id="KAF2119925.1"/>
    </source>
</evidence>
<dbReference type="OrthoDB" id="3794517at2759"/>
<feature type="transmembrane region" description="Helical" evidence="2">
    <location>
        <begin position="198"/>
        <end position="220"/>
    </location>
</feature>
<evidence type="ECO:0000256" key="2">
    <source>
        <dbReference type="SAM" id="Phobius"/>
    </source>
</evidence>
<feature type="region of interest" description="Disordered" evidence="1">
    <location>
        <begin position="236"/>
        <end position="272"/>
    </location>
</feature>
<keyword evidence="5" id="KW-1185">Reference proteome</keyword>
<feature type="region of interest" description="Disordered" evidence="1">
    <location>
        <begin position="169"/>
        <end position="194"/>
    </location>
</feature>
<feature type="chain" id="PRO_5025455565" evidence="3">
    <location>
        <begin position="35"/>
        <end position="310"/>
    </location>
</feature>
<feature type="signal peptide" evidence="3">
    <location>
        <begin position="1"/>
        <end position="34"/>
    </location>
</feature>
<accession>A0A6A5ZKW9</accession>
<feature type="region of interest" description="Disordered" evidence="1">
    <location>
        <begin position="286"/>
        <end position="310"/>
    </location>
</feature>
<gene>
    <name evidence="4" type="ORF">BDV96DRAFT_683494</name>
</gene>
<keyword evidence="3" id="KW-0732">Signal</keyword>
<evidence type="ECO:0000313" key="5">
    <source>
        <dbReference type="Proteomes" id="UP000799770"/>
    </source>
</evidence>
<dbReference type="EMBL" id="ML977314">
    <property type="protein sequence ID" value="KAF2119925.1"/>
    <property type="molecule type" value="Genomic_DNA"/>
</dbReference>
<keyword evidence="2" id="KW-0812">Transmembrane</keyword>
<reference evidence="4" key="1">
    <citation type="journal article" date="2020" name="Stud. Mycol.">
        <title>101 Dothideomycetes genomes: a test case for predicting lifestyles and emergence of pathogens.</title>
        <authorList>
            <person name="Haridas S."/>
            <person name="Albert R."/>
            <person name="Binder M."/>
            <person name="Bloem J."/>
            <person name="Labutti K."/>
            <person name="Salamov A."/>
            <person name="Andreopoulos B."/>
            <person name="Baker S."/>
            <person name="Barry K."/>
            <person name="Bills G."/>
            <person name="Bluhm B."/>
            <person name="Cannon C."/>
            <person name="Castanera R."/>
            <person name="Culley D."/>
            <person name="Daum C."/>
            <person name="Ezra D."/>
            <person name="Gonzalez J."/>
            <person name="Henrissat B."/>
            <person name="Kuo A."/>
            <person name="Liang C."/>
            <person name="Lipzen A."/>
            <person name="Lutzoni F."/>
            <person name="Magnuson J."/>
            <person name="Mondo S."/>
            <person name="Nolan M."/>
            <person name="Ohm R."/>
            <person name="Pangilinan J."/>
            <person name="Park H.-J."/>
            <person name="Ramirez L."/>
            <person name="Alfaro M."/>
            <person name="Sun H."/>
            <person name="Tritt A."/>
            <person name="Yoshinaga Y."/>
            <person name="Zwiers L.-H."/>
            <person name="Turgeon B."/>
            <person name="Goodwin S."/>
            <person name="Spatafora J."/>
            <person name="Crous P."/>
            <person name="Grigoriev I."/>
        </authorList>
    </citation>
    <scope>NUCLEOTIDE SEQUENCE</scope>
    <source>
        <strain evidence="4">CBS 627.86</strain>
    </source>
</reference>
<sequence length="310" mass="32980">MEGVSVARSGARRDLSPVIIIVSIILSFVTTAQATGPPKTSIYIDQIPLYNELPQCAQDPVSAIIRAQSSGCGDDQQLTSFSCFCVQGSAKFSSIISTAVSAGCAATTSVRATRSTTKASVSLPPNPGPTEGVSSALEAFNSYCERTTELPWYADNSTQTTPPTVIITTPPQTITLPPGATTTSSSASTSSHSKKTNVAAIVVPVVLVPLLAGLGLFFFLRHRRNTRRPHVNELYAGQSSLNEKRRRRGDVKEVGGGSQTELPGDYRPRQEVAGSNEVVKYAHELQNNETERAELDGGEVKDGKVGVEKK</sequence>
<protein>
    <submittedName>
        <fullName evidence="4">Uncharacterized protein</fullName>
    </submittedName>
</protein>
<dbReference type="Proteomes" id="UP000799770">
    <property type="component" value="Unassembled WGS sequence"/>
</dbReference>
<name>A0A6A5ZKW9_9PLEO</name>
<feature type="compositionally biased region" description="Basic and acidic residues" evidence="1">
    <location>
        <begin position="289"/>
        <end position="310"/>
    </location>
</feature>
<keyword evidence="2" id="KW-0472">Membrane</keyword>